<evidence type="ECO:0000256" key="8">
    <source>
        <dbReference type="ARBA" id="ARBA00023098"/>
    </source>
</evidence>
<sequence length="346" mass="37952">MSVFESVASEQLAEPKMPPGVLTEGPVVDAKFRDSYISFAIMVGGSIAALVWAFWQGIGWVEVSVFAGTFIMSTIGIGFMHRYFVHRSFRCGPVMRTIFAALATMAVQGSILKWVSNHRRHHLHSDRPGDVHSPYYDGGGHPYTSFAKGMTHAQGGWVWDRETTDASYYAKDILADPIAMFFTRTRWYWYALSALIIPGAIGYAFGGARTMIGCILFSGLFRSYLMTMATSLVNSVCHSDGRWGYRRFETHDGTTNELVTTLLTFGEGLHNNHHRFPRDAYISHAWYEVDINGLIILGLGKLGLVHDIFAAGGAGRQRAADAGPGEPAPAAVGNAFEGDDLRAPGT</sequence>
<comment type="subcellular location">
    <subcellularLocation>
        <location evidence="1">Membrane</location>
        <topology evidence="1">Multi-pass membrane protein</topology>
    </subcellularLocation>
</comment>
<dbReference type="Pfam" id="PF00487">
    <property type="entry name" value="FA_desaturase"/>
    <property type="match status" value="1"/>
</dbReference>
<feature type="region of interest" description="Disordered" evidence="10">
    <location>
        <begin position="318"/>
        <end position="346"/>
    </location>
</feature>
<feature type="domain" description="Fatty acid desaturase" evidence="12">
    <location>
        <begin position="63"/>
        <end position="278"/>
    </location>
</feature>
<dbReference type="EMBL" id="LJYF01000031">
    <property type="protein sequence ID" value="KRP92368.1"/>
    <property type="molecule type" value="Genomic_DNA"/>
</dbReference>
<evidence type="ECO:0000313" key="13">
    <source>
        <dbReference type="EMBL" id="KRP92368.1"/>
    </source>
</evidence>
<evidence type="ECO:0000256" key="11">
    <source>
        <dbReference type="SAM" id="Phobius"/>
    </source>
</evidence>
<dbReference type="GO" id="GO:0016020">
    <property type="term" value="C:membrane"/>
    <property type="evidence" value="ECO:0007669"/>
    <property type="project" value="UniProtKB-SubCell"/>
</dbReference>
<evidence type="ECO:0000259" key="12">
    <source>
        <dbReference type="Pfam" id="PF00487"/>
    </source>
</evidence>
<keyword evidence="8" id="KW-0443">Lipid metabolism</keyword>
<evidence type="ECO:0000256" key="3">
    <source>
        <dbReference type="ARBA" id="ARBA00022692"/>
    </source>
</evidence>
<comment type="similarity">
    <text evidence="2">Belongs to the fatty acid desaturase type 2 family.</text>
</comment>
<dbReference type="PANTHER" id="PTHR11351:SF3">
    <property type="entry name" value="BLL4393 PROTEIN"/>
    <property type="match status" value="1"/>
</dbReference>
<evidence type="ECO:0000256" key="1">
    <source>
        <dbReference type="ARBA" id="ARBA00004141"/>
    </source>
</evidence>
<organism evidence="13 14">
    <name type="scientific">Bradyrhizobium yuanmingense</name>
    <dbReference type="NCBI Taxonomy" id="108015"/>
    <lineage>
        <taxon>Bacteria</taxon>
        <taxon>Pseudomonadati</taxon>
        <taxon>Pseudomonadota</taxon>
        <taxon>Alphaproteobacteria</taxon>
        <taxon>Hyphomicrobiales</taxon>
        <taxon>Nitrobacteraceae</taxon>
        <taxon>Bradyrhizobium</taxon>
    </lineage>
</organism>
<proteinExistence type="inferred from homology"/>
<dbReference type="Proteomes" id="UP000051380">
    <property type="component" value="Unassembled WGS sequence"/>
</dbReference>
<evidence type="ECO:0000256" key="5">
    <source>
        <dbReference type="ARBA" id="ARBA00022989"/>
    </source>
</evidence>
<keyword evidence="4" id="KW-0276">Fatty acid metabolism</keyword>
<feature type="transmembrane region" description="Helical" evidence="11">
    <location>
        <begin position="187"/>
        <end position="205"/>
    </location>
</feature>
<feature type="compositionally biased region" description="Low complexity" evidence="10">
    <location>
        <begin position="318"/>
        <end position="335"/>
    </location>
</feature>
<keyword evidence="6" id="KW-0560">Oxidoreductase</keyword>
<evidence type="ECO:0000256" key="2">
    <source>
        <dbReference type="ARBA" id="ARBA00008749"/>
    </source>
</evidence>
<dbReference type="GO" id="GO:0006631">
    <property type="term" value="P:fatty acid metabolic process"/>
    <property type="evidence" value="ECO:0007669"/>
    <property type="project" value="UniProtKB-KW"/>
</dbReference>
<name>A0A0R3C3N8_9BRAD</name>
<dbReference type="CDD" id="cd03505">
    <property type="entry name" value="Delta9-FADS-like"/>
    <property type="match status" value="1"/>
</dbReference>
<evidence type="ECO:0000256" key="6">
    <source>
        <dbReference type="ARBA" id="ARBA00023002"/>
    </source>
</evidence>
<keyword evidence="3 11" id="KW-0812">Transmembrane</keyword>
<comment type="caution">
    <text evidence="13">The sequence shown here is derived from an EMBL/GenBank/DDBJ whole genome shotgun (WGS) entry which is preliminary data.</text>
</comment>
<protein>
    <submittedName>
        <fullName evidence="13">Acyl-CoA desaturase</fullName>
    </submittedName>
</protein>
<evidence type="ECO:0000313" key="14">
    <source>
        <dbReference type="Proteomes" id="UP000051380"/>
    </source>
</evidence>
<dbReference type="RefSeq" id="WP_057029038.1">
    <property type="nucleotide sequence ID" value="NZ_LJYF01000031.1"/>
</dbReference>
<dbReference type="PANTHER" id="PTHR11351">
    <property type="entry name" value="ACYL-COA DESATURASE"/>
    <property type="match status" value="1"/>
</dbReference>
<dbReference type="OrthoDB" id="19906at2"/>
<evidence type="ECO:0000256" key="4">
    <source>
        <dbReference type="ARBA" id="ARBA00022832"/>
    </source>
</evidence>
<feature type="transmembrane region" description="Helical" evidence="11">
    <location>
        <begin position="36"/>
        <end position="58"/>
    </location>
</feature>
<evidence type="ECO:0000256" key="7">
    <source>
        <dbReference type="ARBA" id="ARBA00023004"/>
    </source>
</evidence>
<gene>
    <name evidence="13" type="ORF">AOQ72_29810</name>
</gene>
<evidence type="ECO:0000256" key="10">
    <source>
        <dbReference type="SAM" id="MobiDB-lite"/>
    </source>
</evidence>
<keyword evidence="7" id="KW-0408">Iron</keyword>
<dbReference type="AlphaFoldDB" id="A0A0R3C3N8"/>
<keyword evidence="9 11" id="KW-0472">Membrane</keyword>
<evidence type="ECO:0000256" key="9">
    <source>
        <dbReference type="ARBA" id="ARBA00023136"/>
    </source>
</evidence>
<dbReference type="InterPro" id="IPR015876">
    <property type="entry name" value="Acyl-CoA_DS"/>
</dbReference>
<dbReference type="InterPro" id="IPR005804">
    <property type="entry name" value="FA_desaturase_dom"/>
</dbReference>
<dbReference type="STRING" id="108015.GA0061099_1004636"/>
<reference evidence="13 14" key="1">
    <citation type="submission" date="2015-09" db="EMBL/GenBank/DDBJ databases">
        <title>Draft Genome Sequence of the Strain BR 3267 (Bradyrhizobium yuanmingense) recommended as inoculant for cowpea in Brazil.</title>
        <authorList>
            <person name="Simoes-Araujo J.L."/>
            <person name="Zilli J.E."/>
        </authorList>
    </citation>
    <scope>NUCLEOTIDE SEQUENCE [LARGE SCALE GENOMIC DNA]</scope>
    <source>
        <strain evidence="13 14">BR3267</strain>
    </source>
</reference>
<keyword evidence="5 11" id="KW-1133">Transmembrane helix</keyword>
<accession>A0A0R3C3N8</accession>
<dbReference type="GO" id="GO:0016717">
    <property type="term" value="F:oxidoreductase activity, acting on paired donors, with oxidation of a pair of donors resulting in the reduction of molecular oxygen to two molecules of water"/>
    <property type="evidence" value="ECO:0007669"/>
    <property type="project" value="InterPro"/>
</dbReference>
<feature type="transmembrane region" description="Helical" evidence="11">
    <location>
        <begin position="64"/>
        <end position="85"/>
    </location>
</feature>